<dbReference type="EMBL" id="JACSGT010000002">
    <property type="protein sequence ID" value="MCF2221062.1"/>
    <property type="molecule type" value="Genomic_DNA"/>
</dbReference>
<accession>A0ABS9CA59</accession>
<reference evidence="1" key="1">
    <citation type="submission" date="2021-08" db="EMBL/GenBank/DDBJ databases">
        <title>Complete genome sequence of Chryseobacterium sp strain PS-8.</title>
        <authorList>
            <person name="Das S.K."/>
        </authorList>
    </citation>
    <scope>NUCLEOTIDE SEQUENCE</scope>
    <source>
        <strain evidence="1">PS-8</strain>
    </source>
</reference>
<comment type="caution">
    <text evidence="1">The sequence shown here is derived from an EMBL/GenBank/DDBJ whole genome shotgun (WGS) entry which is preliminary data.</text>
</comment>
<evidence type="ECO:0000313" key="1">
    <source>
        <dbReference type="EMBL" id="MCF2221062.1"/>
    </source>
</evidence>
<proteinExistence type="predicted"/>
<evidence type="ECO:0000313" key="2">
    <source>
        <dbReference type="Proteomes" id="UP001430374"/>
    </source>
</evidence>
<keyword evidence="2" id="KW-1185">Reference proteome</keyword>
<sequence>MKTNPTKDRLLVLCYLSLLQDTLQKKRDFQYCEVLLTLLEKDDLVAILLWIGEGELPEDFIDVETMNKEELLDFMGGDFAIVPYLLEYWEDKTDEPVTPEKVHKVLTQLQLHTHYLREKNIPDWDVYDYSNYNALCEKAGIPKRMYGIFHEDVSEEDKYITAPLHGLFYHEHEAQQLLNDKEDKESYKIMAL</sequence>
<organism evidence="1 2">
    <name type="scientific">Chryseobacterium indicum</name>
    <dbReference type="NCBI Taxonomy" id="2766954"/>
    <lineage>
        <taxon>Bacteria</taxon>
        <taxon>Pseudomonadati</taxon>
        <taxon>Bacteroidota</taxon>
        <taxon>Flavobacteriia</taxon>
        <taxon>Flavobacteriales</taxon>
        <taxon>Weeksellaceae</taxon>
        <taxon>Chryseobacterium group</taxon>
        <taxon>Chryseobacterium</taxon>
    </lineage>
</organism>
<name>A0ABS9CA59_9FLAO</name>
<dbReference type="RefSeq" id="WP_235132408.1">
    <property type="nucleotide sequence ID" value="NZ_JACSGT010000002.1"/>
</dbReference>
<dbReference type="Proteomes" id="UP001430374">
    <property type="component" value="Unassembled WGS sequence"/>
</dbReference>
<protein>
    <recommendedName>
        <fullName evidence="3">DUF4274 domain-containing protein</fullName>
    </recommendedName>
</protein>
<evidence type="ECO:0008006" key="3">
    <source>
        <dbReference type="Google" id="ProtNLM"/>
    </source>
</evidence>
<gene>
    <name evidence="1" type="ORF">H9Q08_17385</name>
</gene>